<dbReference type="Gramene" id="CDX80237">
    <property type="protein sequence ID" value="CDX80237"/>
    <property type="gene ID" value="GSBRNA2T00133204001"/>
</dbReference>
<proteinExistence type="predicted"/>
<organism evidence="1">
    <name type="scientific">Brassica napus</name>
    <name type="common">Rape</name>
    <dbReference type="NCBI Taxonomy" id="3708"/>
    <lineage>
        <taxon>Eukaryota</taxon>
        <taxon>Viridiplantae</taxon>
        <taxon>Streptophyta</taxon>
        <taxon>Embryophyta</taxon>
        <taxon>Tracheophyta</taxon>
        <taxon>Spermatophyta</taxon>
        <taxon>Magnoliopsida</taxon>
        <taxon>eudicotyledons</taxon>
        <taxon>Gunneridae</taxon>
        <taxon>Pentapetalae</taxon>
        <taxon>rosids</taxon>
        <taxon>malvids</taxon>
        <taxon>Brassicales</taxon>
        <taxon>Brassicaceae</taxon>
        <taxon>Brassiceae</taxon>
        <taxon>Brassica</taxon>
    </lineage>
</organism>
<dbReference type="AlphaFoldDB" id="A0A816JEH4"/>
<dbReference type="Proteomes" id="UP001295469">
    <property type="component" value="Chromosome C09"/>
</dbReference>
<gene>
    <name evidence="1" type="ORF">DARMORV10_C09P52180.1</name>
</gene>
<dbReference type="EMBL" id="HG994373">
    <property type="protein sequence ID" value="CAF1770921.1"/>
    <property type="molecule type" value="Genomic_DNA"/>
</dbReference>
<accession>A0A816JEH4</accession>
<sequence length="62" mass="6761">MFSPRLSNCFFLAIIRISTLVFLVSTCLSPLGGNTGSGFALTSLLQRYMFSTATLKCSMTML</sequence>
<name>A0A816JEH4_BRANA</name>
<protein>
    <submittedName>
        <fullName evidence="1">(rape) hypothetical protein</fullName>
    </submittedName>
</protein>
<reference evidence="1" key="1">
    <citation type="submission" date="2021-01" db="EMBL/GenBank/DDBJ databases">
        <authorList>
            <consortium name="Genoscope - CEA"/>
            <person name="William W."/>
        </authorList>
    </citation>
    <scope>NUCLEOTIDE SEQUENCE</scope>
</reference>
<evidence type="ECO:0000313" key="1">
    <source>
        <dbReference type="EMBL" id="CAF1770921.1"/>
    </source>
</evidence>